<sequence>AISSFSCKENTECTKLCLHPVEKVTVPQDPGTTVLLPLVIFFGICVLSFSTVLMCRYQRQMPRFFSTVCGKSTPTKEGEPETLASVPGF</sequence>
<dbReference type="Proteomes" id="UP000269945">
    <property type="component" value="Unassembled WGS sequence"/>
</dbReference>
<dbReference type="PANTHER" id="PTHR46861">
    <property type="entry name" value="TUMOR NECROSIS FACTOR RECEPTOR SUPERFAMILY MEMBER 1A"/>
    <property type="match status" value="1"/>
</dbReference>
<evidence type="ECO:0000313" key="2">
    <source>
        <dbReference type="EMBL" id="VCW48723.1"/>
    </source>
</evidence>
<dbReference type="EMBL" id="CYRY02000121">
    <property type="protein sequence ID" value="VCW48723.1"/>
    <property type="molecule type" value="Genomic_DNA"/>
</dbReference>
<dbReference type="AlphaFoldDB" id="A0A9X9PSM1"/>
<keyword evidence="1" id="KW-1133">Transmembrane helix</keyword>
<name>A0A9X9PSM1_GULGU</name>
<feature type="non-terminal residue" evidence="2">
    <location>
        <position position="89"/>
    </location>
</feature>
<evidence type="ECO:0000313" key="3">
    <source>
        <dbReference type="Proteomes" id="UP000269945"/>
    </source>
</evidence>
<dbReference type="GO" id="GO:0006954">
    <property type="term" value="P:inflammatory response"/>
    <property type="evidence" value="ECO:0007669"/>
    <property type="project" value="TreeGrafter"/>
</dbReference>
<dbReference type="PANTHER" id="PTHR46861:SF1">
    <property type="entry name" value="TUMOR NECROSIS FACTOR RECEPTOR SUPERFAMILY MEMBER 1A"/>
    <property type="match status" value="1"/>
</dbReference>
<accession>A0A9X9PSM1</accession>
<gene>
    <name evidence="2" type="ORF">BN2614_LOCUS1</name>
</gene>
<dbReference type="GO" id="GO:0005031">
    <property type="term" value="F:tumor necrosis factor receptor activity"/>
    <property type="evidence" value="ECO:0007669"/>
    <property type="project" value="TreeGrafter"/>
</dbReference>
<organism evidence="2 3">
    <name type="scientific">Gulo gulo</name>
    <name type="common">Wolverine</name>
    <name type="synonym">Gluton</name>
    <dbReference type="NCBI Taxonomy" id="48420"/>
    <lineage>
        <taxon>Eukaryota</taxon>
        <taxon>Metazoa</taxon>
        <taxon>Chordata</taxon>
        <taxon>Craniata</taxon>
        <taxon>Vertebrata</taxon>
        <taxon>Euteleostomi</taxon>
        <taxon>Mammalia</taxon>
        <taxon>Eutheria</taxon>
        <taxon>Laurasiatheria</taxon>
        <taxon>Carnivora</taxon>
        <taxon>Caniformia</taxon>
        <taxon>Musteloidea</taxon>
        <taxon>Mustelidae</taxon>
        <taxon>Guloninae</taxon>
        <taxon>Gulo</taxon>
    </lineage>
</organism>
<dbReference type="GO" id="GO:0043120">
    <property type="term" value="F:tumor necrosis factor binding"/>
    <property type="evidence" value="ECO:0007669"/>
    <property type="project" value="TreeGrafter"/>
</dbReference>
<reference evidence="2 3" key="1">
    <citation type="submission" date="2018-10" db="EMBL/GenBank/DDBJ databases">
        <authorList>
            <person name="Ekblom R."/>
            <person name="Jareborg N."/>
        </authorList>
    </citation>
    <scope>NUCLEOTIDE SEQUENCE [LARGE SCALE GENOMIC DNA]</scope>
    <source>
        <tissue evidence="2">Muscle</tissue>
    </source>
</reference>
<feature type="transmembrane region" description="Helical" evidence="1">
    <location>
        <begin position="34"/>
        <end position="55"/>
    </location>
</feature>
<protein>
    <submittedName>
        <fullName evidence="2">Uncharacterized protein</fullName>
    </submittedName>
</protein>
<dbReference type="GO" id="GO:0043235">
    <property type="term" value="C:receptor complex"/>
    <property type="evidence" value="ECO:0007669"/>
    <property type="project" value="TreeGrafter"/>
</dbReference>
<keyword evidence="3" id="KW-1185">Reference proteome</keyword>
<proteinExistence type="predicted"/>
<dbReference type="GO" id="GO:0045121">
    <property type="term" value="C:membrane raft"/>
    <property type="evidence" value="ECO:0007669"/>
    <property type="project" value="TreeGrafter"/>
</dbReference>
<keyword evidence="1" id="KW-0472">Membrane</keyword>
<dbReference type="InterPro" id="IPR052493">
    <property type="entry name" value="TNFRSF1A"/>
</dbReference>
<comment type="caution">
    <text evidence="2">The sequence shown here is derived from an EMBL/GenBank/DDBJ whole genome shotgun (WGS) entry which is preliminary data.</text>
</comment>
<feature type="non-terminal residue" evidence="2">
    <location>
        <position position="1"/>
    </location>
</feature>
<evidence type="ECO:0000256" key="1">
    <source>
        <dbReference type="SAM" id="Phobius"/>
    </source>
</evidence>
<keyword evidence="1" id="KW-0812">Transmembrane</keyword>